<evidence type="ECO:0000313" key="10">
    <source>
        <dbReference type="Proteomes" id="UP001652461"/>
    </source>
</evidence>
<evidence type="ECO:0000256" key="7">
    <source>
        <dbReference type="ARBA" id="ARBA00023136"/>
    </source>
</evidence>
<feature type="transmembrane region" description="Helical" evidence="8">
    <location>
        <begin position="37"/>
        <end position="56"/>
    </location>
</feature>
<evidence type="ECO:0000256" key="6">
    <source>
        <dbReference type="ARBA" id="ARBA00022989"/>
    </source>
</evidence>
<evidence type="ECO:0000313" key="9">
    <source>
        <dbReference type="EMBL" id="MCU6698221.1"/>
    </source>
</evidence>
<dbReference type="EMBL" id="JAOQKC010000027">
    <property type="protein sequence ID" value="MCU6698221.1"/>
    <property type="molecule type" value="Genomic_DNA"/>
</dbReference>
<comment type="caution">
    <text evidence="9">The sequence shown here is derived from an EMBL/GenBank/DDBJ whole genome shotgun (WGS) entry which is preliminary data.</text>
</comment>
<dbReference type="RefSeq" id="WP_158365147.1">
    <property type="nucleotide sequence ID" value="NZ_JAOQKC010000027.1"/>
</dbReference>
<keyword evidence="3" id="KW-1003">Cell membrane</keyword>
<organism evidence="9 10">
    <name type="scientific">Laedolimicola ammoniilytica</name>
    <dbReference type="NCBI Taxonomy" id="2981771"/>
    <lineage>
        <taxon>Bacteria</taxon>
        <taxon>Bacillati</taxon>
        <taxon>Bacillota</taxon>
        <taxon>Clostridia</taxon>
        <taxon>Lachnospirales</taxon>
        <taxon>Lachnospiraceae</taxon>
        <taxon>Laedolimicola</taxon>
    </lineage>
</organism>
<sequence>MTTETIRGILIPFAGTSLGAAMVFFMKTSLNEQVSRALTGFAAGVMVAASIWSLLIPSMEQSAHMGTWAFVPAVVGFWVGILFLLLLDHIIPHLHRNSEEAEGPRSRLKRTTMLVLAVTLHNIPEGMAVGVVYAGWLSGNTYITVTGALALSIGIAIQNFPEGAIISLPLRAEGAGKGKSFLYGVLSGIVEPIGAFLTILAATLILPALPYLLSFAAGAMMYVVIEELIPEMSVGKHSDIGTVFFAVGFTLMMALDVALG</sequence>
<evidence type="ECO:0000256" key="1">
    <source>
        <dbReference type="ARBA" id="ARBA00004651"/>
    </source>
</evidence>
<feature type="transmembrane region" description="Helical" evidence="8">
    <location>
        <begin position="68"/>
        <end position="91"/>
    </location>
</feature>
<evidence type="ECO:0000256" key="8">
    <source>
        <dbReference type="SAM" id="Phobius"/>
    </source>
</evidence>
<evidence type="ECO:0000256" key="3">
    <source>
        <dbReference type="ARBA" id="ARBA00022475"/>
    </source>
</evidence>
<gene>
    <name evidence="9" type="ORF">OCV63_15175</name>
</gene>
<feature type="transmembrane region" description="Helical" evidence="8">
    <location>
        <begin position="6"/>
        <end position="25"/>
    </location>
</feature>
<comment type="similarity">
    <text evidence="2">Belongs to the ZIP transporter (TC 2.A.5) family.</text>
</comment>
<feature type="transmembrane region" description="Helical" evidence="8">
    <location>
        <begin position="211"/>
        <end position="229"/>
    </location>
</feature>
<evidence type="ECO:0000256" key="4">
    <source>
        <dbReference type="ARBA" id="ARBA00022692"/>
    </source>
</evidence>
<comment type="subcellular location">
    <subcellularLocation>
        <location evidence="1">Cell membrane</location>
        <topology evidence="1">Multi-pass membrane protein</topology>
    </subcellularLocation>
</comment>
<dbReference type="InterPro" id="IPR003689">
    <property type="entry name" value="ZIP"/>
</dbReference>
<dbReference type="PANTHER" id="PTHR11040:SF211">
    <property type="entry name" value="ZINC TRANSPORTER ZIP11"/>
    <property type="match status" value="1"/>
</dbReference>
<keyword evidence="4 8" id="KW-0812">Transmembrane</keyword>
<evidence type="ECO:0000256" key="2">
    <source>
        <dbReference type="ARBA" id="ARBA00006939"/>
    </source>
</evidence>
<evidence type="ECO:0000256" key="5">
    <source>
        <dbReference type="ARBA" id="ARBA00022833"/>
    </source>
</evidence>
<feature type="transmembrane region" description="Helical" evidence="8">
    <location>
        <begin position="112"/>
        <end position="136"/>
    </location>
</feature>
<feature type="transmembrane region" description="Helical" evidence="8">
    <location>
        <begin position="142"/>
        <end position="160"/>
    </location>
</feature>
<protein>
    <submittedName>
        <fullName evidence="9">ZIP family metal transporter</fullName>
    </submittedName>
</protein>
<name>A0ABT2S0V0_9FIRM</name>
<keyword evidence="7 8" id="KW-0472">Membrane</keyword>
<dbReference type="PANTHER" id="PTHR11040">
    <property type="entry name" value="ZINC/IRON TRANSPORTER"/>
    <property type="match status" value="1"/>
</dbReference>
<reference evidence="9 10" key="1">
    <citation type="journal article" date="2021" name="ISME Commun">
        <title>Automated analysis of genomic sequences facilitates high-throughput and comprehensive description of bacteria.</title>
        <authorList>
            <person name="Hitch T.C.A."/>
        </authorList>
    </citation>
    <scope>NUCLEOTIDE SEQUENCE [LARGE SCALE GENOMIC DNA]</scope>
    <source>
        <strain evidence="9 10">Sanger_04</strain>
    </source>
</reference>
<feature type="transmembrane region" description="Helical" evidence="8">
    <location>
        <begin position="181"/>
        <end position="205"/>
    </location>
</feature>
<proteinExistence type="inferred from homology"/>
<keyword evidence="10" id="KW-1185">Reference proteome</keyword>
<dbReference type="Proteomes" id="UP001652461">
    <property type="component" value="Unassembled WGS sequence"/>
</dbReference>
<dbReference type="Pfam" id="PF02535">
    <property type="entry name" value="Zip"/>
    <property type="match status" value="1"/>
</dbReference>
<keyword evidence="5" id="KW-0862">Zinc</keyword>
<feature type="transmembrane region" description="Helical" evidence="8">
    <location>
        <begin position="241"/>
        <end position="259"/>
    </location>
</feature>
<accession>A0ABT2S0V0</accession>
<keyword evidence="6 8" id="KW-1133">Transmembrane helix</keyword>